<dbReference type="RefSeq" id="WP_183371553.1">
    <property type="nucleotide sequence ID" value="NZ_BAABHL010000041.1"/>
</dbReference>
<proteinExistence type="predicted"/>
<name>A0A840FAQ2_9ACTN</name>
<feature type="chain" id="PRO_5032854517" evidence="2">
    <location>
        <begin position="20"/>
        <end position="292"/>
    </location>
</feature>
<feature type="transmembrane region" description="Helical" evidence="1">
    <location>
        <begin position="163"/>
        <end position="180"/>
    </location>
</feature>
<sequence>MSALSIVLAVLSAAFFAVAAVLQQKGTEGMSDDAAIGVGFVIALFQRKIWLAGLAANLAGFALQAGALAIGSLLLVQPFTVSTLLFALPLAAWTQKRRLQWREWMWAGVLVVGLVVFAVLGEPAAGITAPSFRAWILPLAVLAACAVLSMSRGARLPHGAQRSLVLALGAGVILGYSAPFTKTAMDALGDGLVRGLCSWELWAMIVASSVGTMWQQSSFQAGDVQTSLPAVTVLKPMVATAIGLTIYQEHLRIDRAGDVAVVAALCVMVVAAFALSRLSVPPEPAAVDAMAR</sequence>
<accession>A0A840FAQ2</accession>
<comment type="caution">
    <text evidence="3">The sequence shown here is derived from an EMBL/GenBank/DDBJ whole genome shotgun (WGS) entry which is preliminary data.</text>
</comment>
<evidence type="ECO:0000256" key="1">
    <source>
        <dbReference type="SAM" id="Phobius"/>
    </source>
</evidence>
<feature type="transmembrane region" description="Helical" evidence="1">
    <location>
        <begin position="132"/>
        <end position="151"/>
    </location>
</feature>
<feature type="signal peptide" evidence="2">
    <location>
        <begin position="1"/>
        <end position="19"/>
    </location>
</feature>
<protein>
    <submittedName>
        <fullName evidence="3">Putative membrane protein</fullName>
    </submittedName>
</protein>
<dbReference type="PANTHER" id="PTHR40761">
    <property type="entry name" value="CONSERVED INTEGRAL MEMBRANE ALANINE VALINE AND LEUCINE RICH PROTEIN-RELATED"/>
    <property type="match status" value="1"/>
</dbReference>
<keyword evidence="1" id="KW-0472">Membrane</keyword>
<evidence type="ECO:0000313" key="4">
    <source>
        <dbReference type="Proteomes" id="UP000551501"/>
    </source>
</evidence>
<dbReference type="PANTHER" id="PTHR40761:SF1">
    <property type="entry name" value="CONSERVED INTEGRAL MEMBRANE ALANINE VALINE AND LEUCINE RICH PROTEIN-RELATED"/>
    <property type="match status" value="1"/>
</dbReference>
<reference evidence="3 4" key="1">
    <citation type="submission" date="2020-08" db="EMBL/GenBank/DDBJ databases">
        <title>Sequencing the genomes of 1000 actinobacteria strains.</title>
        <authorList>
            <person name="Klenk H.-P."/>
        </authorList>
    </citation>
    <scope>NUCLEOTIDE SEQUENCE [LARGE SCALE GENOMIC DNA]</scope>
    <source>
        <strain evidence="3 4">DSM 45298</strain>
    </source>
</reference>
<feature type="transmembrane region" description="Helical" evidence="1">
    <location>
        <begin position="35"/>
        <end position="56"/>
    </location>
</feature>
<keyword evidence="1" id="KW-1133">Transmembrane helix</keyword>
<evidence type="ECO:0000313" key="3">
    <source>
        <dbReference type="EMBL" id="MBB4136587.1"/>
    </source>
</evidence>
<keyword evidence="1" id="KW-0812">Transmembrane</keyword>
<feature type="transmembrane region" description="Helical" evidence="1">
    <location>
        <begin position="226"/>
        <end position="247"/>
    </location>
</feature>
<feature type="transmembrane region" description="Helical" evidence="1">
    <location>
        <begin position="68"/>
        <end position="92"/>
    </location>
</feature>
<feature type="transmembrane region" description="Helical" evidence="1">
    <location>
        <begin position="259"/>
        <end position="280"/>
    </location>
</feature>
<dbReference type="AlphaFoldDB" id="A0A840FAQ2"/>
<keyword evidence="2" id="KW-0732">Signal</keyword>
<dbReference type="NCBIfam" id="NF038012">
    <property type="entry name" value="DMT_1"/>
    <property type="match status" value="1"/>
</dbReference>
<dbReference type="Proteomes" id="UP000551501">
    <property type="component" value="Unassembled WGS sequence"/>
</dbReference>
<evidence type="ECO:0000256" key="2">
    <source>
        <dbReference type="SAM" id="SignalP"/>
    </source>
</evidence>
<organism evidence="3 4">
    <name type="scientific">Gordonia humi</name>
    <dbReference type="NCBI Taxonomy" id="686429"/>
    <lineage>
        <taxon>Bacteria</taxon>
        <taxon>Bacillati</taxon>
        <taxon>Actinomycetota</taxon>
        <taxon>Actinomycetes</taxon>
        <taxon>Mycobacteriales</taxon>
        <taxon>Gordoniaceae</taxon>
        <taxon>Gordonia</taxon>
    </lineage>
</organism>
<dbReference type="EMBL" id="JACIFP010000001">
    <property type="protein sequence ID" value="MBB4136587.1"/>
    <property type="molecule type" value="Genomic_DNA"/>
</dbReference>
<keyword evidence="4" id="KW-1185">Reference proteome</keyword>
<feature type="transmembrane region" description="Helical" evidence="1">
    <location>
        <begin position="104"/>
        <end position="120"/>
    </location>
</feature>
<gene>
    <name evidence="3" type="ORF">BKA16_003139</name>
</gene>